<name>A0A4W5QRY9_9TELE</name>
<feature type="compositionally biased region" description="Basic and acidic residues" evidence="1">
    <location>
        <begin position="69"/>
        <end position="94"/>
    </location>
</feature>
<accession>A0A4W5QRY9</accession>
<dbReference type="STRING" id="62062.ENSHHUP00000076498"/>
<proteinExistence type="predicted"/>
<feature type="region of interest" description="Disordered" evidence="1">
    <location>
        <begin position="69"/>
        <end position="108"/>
    </location>
</feature>
<sequence length="123" mass="13790">MASEHRDTNEMLSVTVAGEKKQLIDLLQEKDSFTESLRANMAATQRELEAEVQAATQEAEILRGALEEKDKQLGGMKEDNRHLKEEMERLRDQQSRPQPPGLAETHTTDVITGNTSCLTSCCF</sequence>
<dbReference type="GeneTree" id="ENSGT00710000106769"/>
<dbReference type="Proteomes" id="UP000314982">
    <property type="component" value="Unassembled WGS sequence"/>
</dbReference>
<protein>
    <submittedName>
        <fullName evidence="2">Uncharacterized protein</fullName>
    </submittedName>
</protein>
<keyword evidence="3" id="KW-1185">Reference proteome</keyword>
<evidence type="ECO:0000313" key="2">
    <source>
        <dbReference type="Ensembl" id="ENSHHUP00000076498.1"/>
    </source>
</evidence>
<reference evidence="3" key="1">
    <citation type="submission" date="2018-06" db="EMBL/GenBank/DDBJ databases">
        <title>Genome assembly of Danube salmon.</title>
        <authorList>
            <person name="Macqueen D.J."/>
            <person name="Gundappa M.K."/>
        </authorList>
    </citation>
    <scope>NUCLEOTIDE SEQUENCE [LARGE SCALE GENOMIC DNA]</scope>
</reference>
<organism evidence="2 3">
    <name type="scientific">Hucho hucho</name>
    <name type="common">huchen</name>
    <dbReference type="NCBI Taxonomy" id="62062"/>
    <lineage>
        <taxon>Eukaryota</taxon>
        <taxon>Metazoa</taxon>
        <taxon>Chordata</taxon>
        <taxon>Craniata</taxon>
        <taxon>Vertebrata</taxon>
        <taxon>Euteleostomi</taxon>
        <taxon>Actinopterygii</taxon>
        <taxon>Neopterygii</taxon>
        <taxon>Teleostei</taxon>
        <taxon>Protacanthopterygii</taxon>
        <taxon>Salmoniformes</taxon>
        <taxon>Salmonidae</taxon>
        <taxon>Salmoninae</taxon>
        <taxon>Hucho</taxon>
    </lineage>
</organism>
<dbReference type="Ensembl" id="ENSHHUT00000078995.1">
    <property type="protein sequence ID" value="ENSHHUP00000076498.1"/>
    <property type="gene ID" value="ENSHHUG00000044771.1"/>
</dbReference>
<evidence type="ECO:0000313" key="3">
    <source>
        <dbReference type="Proteomes" id="UP000314982"/>
    </source>
</evidence>
<dbReference type="AlphaFoldDB" id="A0A4W5QRY9"/>
<reference evidence="2" key="3">
    <citation type="submission" date="2025-09" db="UniProtKB">
        <authorList>
            <consortium name="Ensembl"/>
        </authorList>
    </citation>
    <scope>IDENTIFICATION</scope>
</reference>
<reference evidence="2" key="2">
    <citation type="submission" date="2025-08" db="UniProtKB">
        <authorList>
            <consortium name="Ensembl"/>
        </authorList>
    </citation>
    <scope>IDENTIFICATION</scope>
</reference>
<evidence type="ECO:0000256" key="1">
    <source>
        <dbReference type="SAM" id="MobiDB-lite"/>
    </source>
</evidence>